<evidence type="ECO:0000256" key="6">
    <source>
        <dbReference type="ARBA" id="ARBA00023136"/>
    </source>
</evidence>
<dbReference type="HOGENOM" id="CLU_1432815_0_0_11"/>
<proteinExistence type="predicted"/>
<keyword evidence="4" id="KW-0125">Carotenoid biosynthesis</keyword>
<evidence type="ECO:0000256" key="2">
    <source>
        <dbReference type="ARBA" id="ARBA00004829"/>
    </source>
</evidence>
<keyword evidence="6 9" id="KW-0472">Membrane</keyword>
<dbReference type="OrthoDB" id="4774157at2"/>
<accession>B2GHF3</accession>
<dbReference type="AlphaFoldDB" id="B2GHF3"/>
<comment type="pathway">
    <text evidence="2">Carotenoid biosynthesis.</text>
</comment>
<dbReference type="KEGG" id="krh:KRH_20820"/>
<evidence type="ECO:0000256" key="1">
    <source>
        <dbReference type="ARBA" id="ARBA00004141"/>
    </source>
</evidence>
<feature type="region of interest" description="Disordered" evidence="8">
    <location>
        <begin position="108"/>
        <end position="189"/>
    </location>
</feature>
<dbReference type="RefSeq" id="WP_012399150.1">
    <property type="nucleotide sequence ID" value="NC_010617.1"/>
</dbReference>
<evidence type="ECO:0000256" key="8">
    <source>
        <dbReference type="SAM" id="MobiDB-lite"/>
    </source>
</evidence>
<dbReference type="GO" id="GO:0016020">
    <property type="term" value="C:membrane"/>
    <property type="evidence" value="ECO:0007669"/>
    <property type="project" value="UniProtKB-SubCell"/>
</dbReference>
<evidence type="ECO:0000256" key="9">
    <source>
        <dbReference type="SAM" id="Phobius"/>
    </source>
</evidence>
<feature type="transmembrane region" description="Helical" evidence="9">
    <location>
        <begin position="31"/>
        <end position="57"/>
    </location>
</feature>
<dbReference type="eggNOG" id="COG3266">
    <property type="taxonomic scope" value="Bacteria"/>
</dbReference>
<evidence type="ECO:0000256" key="7">
    <source>
        <dbReference type="ARBA" id="ARBA00023235"/>
    </source>
</evidence>
<keyword evidence="11" id="KW-1185">Reference proteome</keyword>
<gene>
    <name evidence="10" type="primary">crtYe</name>
    <name evidence="10" type="ordered locus">KRH_20820</name>
</gene>
<organism evidence="10 11">
    <name type="scientific">Kocuria rhizophila (strain ATCC 9341 / DSM 348 / NBRC 103217 / DC2201)</name>
    <dbReference type="NCBI Taxonomy" id="378753"/>
    <lineage>
        <taxon>Bacteria</taxon>
        <taxon>Bacillati</taxon>
        <taxon>Actinomycetota</taxon>
        <taxon>Actinomycetes</taxon>
        <taxon>Micrococcales</taxon>
        <taxon>Micrococcaceae</taxon>
        <taxon>Kocuria</taxon>
    </lineage>
</organism>
<evidence type="ECO:0000256" key="5">
    <source>
        <dbReference type="ARBA" id="ARBA00022989"/>
    </source>
</evidence>
<sequence>MYLVLLLVLLGCFALIDRRWALCFWSGRPWRALLVLMAGVAFFLAWDLVGIANGLFWHGENSLTLGVFVAPELPLEEVFFLAFLGYQTLVYVQGAPVLWRWLRSRAAGHSSGPTGHGGPTTPRGSEASAAPTAAGDPAAPGTPATPGDPVPAGGPGRSSPQREGSRTGAVDTGEPAAGAARGPERGDVS</sequence>
<comment type="subcellular location">
    <subcellularLocation>
        <location evidence="1">Membrane</location>
        <topology evidence="1">Multi-pass membrane protein</topology>
    </subcellularLocation>
</comment>
<keyword evidence="5 9" id="KW-1133">Transmembrane helix</keyword>
<dbReference type="GO" id="GO:0016872">
    <property type="term" value="F:intramolecular lyase activity"/>
    <property type="evidence" value="ECO:0007669"/>
    <property type="project" value="InterPro"/>
</dbReference>
<dbReference type="GO" id="GO:0045436">
    <property type="term" value="F:lycopene beta cyclase activity"/>
    <property type="evidence" value="ECO:0007669"/>
    <property type="project" value="UniProtKB-ARBA"/>
</dbReference>
<name>B2GHF3_KOCRD</name>
<evidence type="ECO:0000313" key="11">
    <source>
        <dbReference type="Proteomes" id="UP000008838"/>
    </source>
</evidence>
<dbReference type="NCBIfam" id="TIGR03462">
    <property type="entry name" value="CarR_dom_SF"/>
    <property type="match status" value="1"/>
</dbReference>
<feature type="compositionally biased region" description="Low complexity" evidence="8">
    <location>
        <begin position="108"/>
        <end position="151"/>
    </location>
</feature>
<evidence type="ECO:0000256" key="3">
    <source>
        <dbReference type="ARBA" id="ARBA00022692"/>
    </source>
</evidence>
<evidence type="ECO:0000256" key="4">
    <source>
        <dbReference type="ARBA" id="ARBA00022746"/>
    </source>
</evidence>
<dbReference type="EMBL" id="AP009152">
    <property type="protein sequence ID" value="BAG30429.1"/>
    <property type="molecule type" value="Genomic_DNA"/>
</dbReference>
<evidence type="ECO:0000313" key="10">
    <source>
        <dbReference type="EMBL" id="BAG30429.1"/>
    </source>
</evidence>
<dbReference type="STRING" id="378753.KRH_20820"/>
<reference evidence="10 11" key="1">
    <citation type="journal article" date="2008" name="J. Bacteriol.">
        <title>Complete genome sequence of the soil actinomycete Kocuria rhizophila.</title>
        <authorList>
            <person name="Takarada H."/>
            <person name="Sekine M."/>
            <person name="Kosugi H."/>
            <person name="Matsuo Y."/>
            <person name="Fujisawa T."/>
            <person name="Omata S."/>
            <person name="Kishi E."/>
            <person name="Shimizu A."/>
            <person name="Tsukatani N."/>
            <person name="Tanikawa S."/>
            <person name="Fujita N."/>
            <person name="Harayama S."/>
        </authorList>
    </citation>
    <scope>NUCLEOTIDE SEQUENCE [LARGE SCALE GENOMIC DNA]</scope>
    <source>
        <strain evidence="11">ATCC 9341 / DSM 348 / NBRC 103217 / DC2201</strain>
    </source>
</reference>
<feature type="transmembrane region" description="Helical" evidence="9">
    <location>
        <begin position="78"/>
        <end position="102"/>
    </location>
</feature>
<protein>
    <submittedName>
        <fullName evidence="10">C50 carotenoid epsilon cyclase</fullName>
    </submittedName>
</protein>
<keyword evidence="7" id="KW-0413">Isomerase</keyword>
<dbReference type="InterPro" id="IPR017825">
    <property type="entry name" value="Lycopene_cyclase_dom"/>
</dbReference>
<dbReference type="GO" id="GO:0016117">
    <property type="term" value="P:carotenoid biosynthetic process"/>
    <property type="evidence" value="ECO:0007669"/>
    <property type="project" value="UniProtKB-KW"/>
</dbReference>
<dbReference type="Proteomes" id="UP000008838">
    <property type="component" value="Chromosome"/>
</dbReference>
<keyword evidence="3 9" id="KW-0812">Transmembrane</keyword>